<keyword evidence="1" id="KW-1133">Transmembrane helix</keyword>
<feature type="transmembrane region" description="Helical" evidence="1">
    <location>
        <begin position="721"/>
        <end position="747"/>
    </location>
</feature>
<name>A0A813HF63_POLGL</name>
<feature type="non-terminal residue" evidence="2">
    <location>
        <position position="1"/>
    </location>
</feature>
<keyword evidence="3" id="KW-1185">Reference proteome</keyword>
<accession>A0A813HF63</accession>
<keyword evidence="1" id="KW-0812">Transmembrane</keyword>
<evidence type="ECO:0000256" key="1">
    <source>
        <dbReference type="SAM" id="Phobius"/>
    </source>
</evidence>
<gene>
    <name evidence="2" type="ORF">PGLA1383_LOCUS52030</name>
</gene>
<dbReference type="EMBL" id="CAJNNV010031523">
    <property type="protein sequence ID" value="CAE8636603.1"/>
    <property type="molecule type" value="Genomic_DNA"/>
</dbReference>
<evidence type="ECO:0000313" key="2">
    <source>
        <dbReference type="EMBL" id="CAE8636603.1"/>
    </source>
</evidence>
<comment type="caution">
    <text evidence="2">The sequence shown here is derived from an EMBL/GenBank/DDBJ whole genome shotgun (WGS) entry which is preliminary data.</text>
</comment>
<dbReference type="AlphaFoldDB" id="A0A813HF63"/>
<keyword evidence="1" id="KW-0472">Membrane</keyword>
<organism evidence="2 3">
    <name type="scientific">Polarella glacialis</name>
    <name type="common">Dinoflagellate</name>
    <dbReference type="NCBI Taxonomy" id="89957"/>
    <lineage>
        <taxon>Eukaryota</taxon>
        <taxon>Sar</taxon>
        <taxon>Alveolata</taxon>
        <taxon>Dinophyceae</taxon>
        <taxon>Suessiales</taxon>
        <taxon>Suessiaceae</taxon>
        <taxon>Polarella</taxon>
    </lineage>
</organism>
<sequence>AGAAVETSALFCRGPDQGSVAGGISSIAGVHFLCPSKTYVHALPSPLALTTIALQPTLAVLNALPLGNLALRYTTNTYENRFLEATEVRVPCFTRWHIYSFPGVRREGISVIAKFDTEAPWSNPVTLTQEAFKSEGTETGQIMQMRQRKDGGAASILVEALNHYEMRFVCPNWFVDRSGIQRPLSLTLHHDGNPLPREGGITLLPSECLEDTCELVLQAPGQSNSSTHVRMPPNFSVFPWKTTSGSFVLCLQAEDLDPGDMHGAQCQAFTVRPSMVFTNSSSSDIELRLGENKMIRLEPGQSKEHHWQVKANEEDAPTCTLQFRPARSIPGGWSAPFICGDVSAGTTPFALATGQAVPFASGSTRVFGLGSEIWSVQVSPNRGALAVSVKQGSDFIAANQSKRPDVSMSIRPVGLEDDIASFVVGPGEEVKFGWSKPFVQHGGAVEVTVEIGKGRTQVKCKVDDVRRASRKVLQKLGLALVSGRIADATLLSLEDYKEVSGGLGKPLAARVVAGCGINNMHVEIKISRLGISILEELPRPRELLFWTLELIRFDYQKDNNLTQYKLAISETQVDCQLSGRSDLATSLRRSDETLGPQGQERPAVILANCGEGDRAFLVMVWNRGVTSSADILIPIMDIALDTLDITVDDGWLDPLQNWLRHLRENSSGRGMAFSTVSQFAGRPIVEGYEPPPLPAVIQAWCCCCCGCWCRRYCCCCCCRCFISVVVFLVLLLLLLLLLWSCCCCCCCC</sequence>
<proteinExistence type="predicted"/>
<evidence type="ECO:0000313" key="3">
    <source>
        <dbReference type="Proteomes" id="UP000654075"/>
    </source>
</evidence>
<reference evidence="2" key="1">
    <citation type="submission" date="2021-02" db="EMBL/GenBank/DDBJ databases">
        <authorList>
            <person name="Dougan E. K."/>
            <person name="Rhodes N."/>
            <person name="Thang M."/>
            <person name="Chan C."/>
        </authorList>
    </citation>
    <scope>NUCLEOTIDE SEQUENCE</scope>
</reference>
<protein>
    <submittedName>
        <fullName evidence="2">Uncharacterized protein</fullName>
    </submittedName>
</protein>
<dbReference type="Proteomes" id="UP000654075">
    <property type="component" value="Unassembled WGS sequence"/>
</dbReference>